<keyword evidence="3" id="KW-1185">Reference proteome</keyword>
<evidence type="ECO:0000313" key="3">
    <source>
        <dbReference type="Proteomes" id="UP000319732"/>
    </source>
</evidence>
<comment type="catalytic activity">
    <reaction evidence="1">
        <text>guanosine(1516) in 16S rRNA + S-adenosyl-L-methionine = N(2)-methylguanosine(1516) in 16S rRNA + S-adenosyl-L-homocysteine + H(+)</text>
        <dbReference type="Rhea" id="RHEA:43220"/>
        <dbReference type="Rhea" id="RHEA-COMP:10412"/>
        <dbReference type="Rhea" id="RHEA-COMP:10413"/>
        <dbReference type="ChEBI" id="CHEBI:15378"/>
        <dbReference type="ChEBI" id="CHEBI:57856"/>
        <dbReference type="ChEBI" id="CHEBI:59789"/>
        <dbReference type="ChEBI" id="CHEBI:74269"/>
        <dbReference type="ChEBI" id="CHEBI:74481"/>
        <dbReference type="EC" id="2.1.1.242"/>
    </reaction>
</comment>
<dbReference type="OrthoDB" id="3191794at2"/>
<dbReference type="EC" id="2.1.1.242" evidence="1"/>
<proteinExistence type="inferred from homology"/>
<feature type="binding site" evidence="1">
    <location>
        <position position="191"/>
    </location>
    <ligand>
        <name>S-adenosyl-L-methionine</name>
        <dbReference type="ChEBI" id="CHEBI:59789"/>
    </ligand>
</feature>
<dbReference type="SUPFAM" id="SSF53335">
    <property type="entry name" value="S-adenosyl-L-methionine-dependent methyltransferases"/>
    <property type="match status" value="1"/>
</dbReference>
<keyword evidence="1" id="KW-0698">rRNA processing</keyword>
<dbReference type="PANTHER" id="PTHR36112">
    <property type="entry name" value="RIBOSOMAL RNA SMALL SUBUNIT METHYLTRANSFERASE J"/>
    <property type="match status" value="1"/>
</dbReference>
<dbReference type="AlphaFoldDB" id="A0A545U840"/>
<dbReference type="RefSeq" id="WP_142902485.1">
    <property type="nucleotide sequence ID" value="NZ_ML660087.1"/>
</dbReference>
<gene>
    <name evidence="1" type="primary">rsmJ</name>
    <name evidence="2" type="ORF">FKG94_01955</name>
</gene>
<name>A0A545U840_9GAMM</name>
<comment type="subcellular location">
    <subcellularLocation>
        <location evidence="1">Cytoplasm</location>
    </subcellularLocation>
</comment>
<evidence type="ECO:0000256" key="1">
    <source>
        <dbReference type="HAMAP-Rule" id="MF_01523"/>
    </source>
</evidence>
<feature type="binding site" evidence="1">
    <location>
        <begin position="132"/>
        <end position="133"/>
    </location>
    <ligand>
        <name>S-adenosyl-L-methionine</name>
        <dbReference type="ChEBI" id="CHEBI:59789"/>
    </ligand>
</feature>
<keyword evidence="1 2" id="KW-0489">Methyltransferase</keyword>
<comment type="function">
    <text evidence="1">Specifically methylates the guanosine in position 1516 of 16S rRNA.</text>
</comment>
<keyword evidence="1 2" id="KW-0808">Transferase</keyword>
<dbReference type="PANTHER" id="PTHR36112:SF1">
    <property type="entry name" value="RIBOSOMAL RNA SMALL SUBUNIT METHYLTRANSFERASE J"/>
    <property type="match status" value="1"/>
</dbReference>
<dbReference type="HAMAP" id="MF_01523">
    <property type="entry name" value="16SrRNA_methyltr_J"/>
    <property type="match status" value="1"/>
</dbReference>
<dbReference type="Gene3D" id="3.40.50.150">
    <property type="entry name" value="Vaccinia Virus protein VP39"/>
    <property type="match status" value="1"/>
</dbReference>
<dbReference type="Pfam" id="PF04445">
    <property type="entry name" value="SAM_MT"/>
    <property type="match status" value="1"/>
</dbReference>
<comment type="caution">
    <text evidence="2">The sequence shown here is derived from an EMBL/GenBank/DDBJ whole genome shotgun (WGS) entry which is preliminary data.</text>
</comment>
<dbReference type="Proteomes" id="UP000319732">
    <property type="component" value="Unassembled WGS sequence"/>
</dbReference>
<keyword evidence="1" id="KW-0963">Cytoplasm</keyword>
<protein>
    <recommendedName>
        <fullName evidence="1">Ribosomal RNA small subunit methyltransferase J</fullName>
        <ecNumber evidence="1">2.1.1.242</ecNumber>
    </recommendedName>
    <alternativeName>
        <fullName evidence="1">16S rRNA m2G1516 methyltransferase</fullName>
    </alternativeName>
    <alternativeName>
        <fullName evidence="1">rRNA (guanine-N(2)-)-methyltransferase</fullName>
    </alternativeName>
</protein>
<sequence>MVQQLVTPQLDIICNSRSALPAAQQLAASTDLPLLVDAEVGGRQRAEYALLFDAQGVSLVQGGPGAAGAVRADFVGGQVNHRRRYGGGKGQLIARAVGIKAARRPAVMDATAGLGRDAFVLATLGCEVLLLERSPIVHALLADGLERAHNEAQSDGGLAEILARMSLHFGCAQTYLQALPDTARPDVVYLDPMFPEREKSASVKKEMRAFHSVVGRDLDAGALLTVALERAGYRVVVKRPRKSPPIAGRSPSFVLEGKSSRYDIYALRKMDT</sequence>
<dbReference type="GO" id="GO:0005737">
    <property type="term" value="C:cytoplasm"/>
    <property type="evidence" value="ECO:0007669"/>
    <property type="project" value="UniProtKB-SubCell"/>
</dbReference>
<dbReference type="EMBL" id="VHSG01000003">
    <property type="protein sequence ID" value="TQV85634.1"/>
    <property type="molecule type" value="Genomic_DNA"/>
</dbReference>
<reference evidence="2 3" key="1">
    <citation type="submission" date="2019-06" db="EMBL/GenBank/DDBJ databases">
        <title>Whole genome sequence for Cellvibrionaceae sp. R142.</title>
        <authorList>
            <person name="Wang G."/>
        </authorList>
    </citation>
    <scope>NUCLEOTIDE SEQUENCE [LARGE SCALE GENOMIC DNA]</scope>
    <source>
        <strain evidence="2 3">R142</strain>
    </source>
</reference>
<organism evidence="2 3">
    <name type="scientific">Exilibacterium tricleocarpae</name>
    <dbReference type="NCBI Taxonomy" id="2591008"/>
    <lineage>
        <taxon>Bacteria</taxon>
        <taxon>Pseudomonadati</taxon>
        <taxon>Pseudomonadota</taxon>
        <taxon>Gammaproteobacteria</taxon>
        <taxon>Cellvibrionales</taxon>
        <taxon>Cellvibrionaceae</taxon>
        <taxon>Exilibacterium</taxon>
    </lineage>
</organism>
<keyword evidence="1" id="KW-0949">S-adenosyl-L-methionine</keyword>
<accession>A0A545U840</accession>
<comment type="caution">
    <text evidence="1">Lacks conserved residue(s) required for the propagation of feature annotation.</text>
</comment>
<feature type="binding site" evidence="1">
    <location>
        <begin position="116"/>
        <end position="117"/>
    </location>
    <ligand>
        <name>S-adenosyl-L-methionine</name>
        <dbReference type="ChEBI" id="CHEBI:59789"/>
    </ligand>
</feature>
<dbReference type="InterPro" id="IPR029063">
    <property type="entry name" value="SAM-dependent_MTases_sf"/>
</dbReference>
<evidence type="ECO:0000313" key="2">
    <source>
        <dbReference type="EMBL" id="TQV85634.1"/>
    </source>
</evidence>
<dbReference type="GO" id="GO:0008990">
    <property type="term" value="F:rRNA (guanine-N2-)-methyltransferase activity"/>
    <property type="evidence" value="ECO:0007669"/>
    <property type="project" value="UniProtKB-UniRule"/>
</dbReference>
<dbReference type="InterPro" id="IPR007536">
    <property type="entry name" value="16SrRNA_methylTrfase_J"/>
</dbReference>
<comment type="similarity">
    <text evidence="1">Belongs to the methyltransferase superfamily. RsmJ family.</text>
</comment>